<evidence type="ECO:0000313" key="3">
    <source>
        <dbReference type="Proteomes" id="UP000035860"/>
    </source>
</evidence>
<proteinExistence type="predicted"/>
<protein>
    <submittedName>
        <fullName evidence="2">Uncharacterized protein</fullName>
    </submittedName>
</protein>
<sequence>MDYGFEINESNVLEFAENILDDFERMQNGEPKKKHNHKAKRIDIGKKYINDYLIFSDEIWNSLCFSDNTPLTSLDWYRFYNDENNKYQFDIIYCDDIPPEHREFTIFRNKVVFLKSELDTIFNQPSRADLENKISMLEQQAKMTNDNYKSIEFRTGGVDTCIYIDDLHDKITAKDDIIAEQTKQIAELQKQLEQMPQGASVDSDLKGIEKYNHDKQKTKDFARAIANSVWQMDVNQQIRTNDMVQHIKSILLEARPGDLPERDESLANWLQDIKPPHATKSGRTPKNAPTEIPLTFKK</sequence>
<keyword evidence="3" id="KW-1185">Reference proteome</keyword>
<feature type="region of interest" description="Disordered" evidence="1">
    <location>
        <begin position="273"/>
        <end position="298"/>
    </location>
</feature>
<comment type="caution">
    <text evidence="2">The sequence shown here is derived from an EMBL/GenBank/DDBJ whole genome shotgun (WGS) entry which is preliminary data.</text>
</comment>
<evidence type="ECO:0000313" key="2">
    <source>
        <dbReference type="EMBL" id="KDN25004.1"/>
    </source>
</evidence>
<gene>
    <name evidence="2" type="ORF">MBO_05692</name>
</gene>
<evidence type="ECO:0000256" key="1">
    <source>
        <dbReference type="SAM" id="MobiDB-lite"/>
    </source>
</evidence>
<dbReference type="AlphaFoldDB" id="A0A066ULF2"/>
<dbReference type="Proteomes" id="UP000035860">
    <property type="component" value="Unassembled WGS sequence"/>
</dbReference>
<organism evidence="2 3">
    <name type="scientific">Moraxella bovoculi 237</name>
    <dbReference type="NCBI Taxonomy" id="743974"/>
    <lineage>
        <taxon>Bacteria</taxon>
        <taxon>Pseudomonadati</taxon>
        <taxon>Pseudomonadota</taxon>
        <taxon>Gammaproteobacteria</taxon>
        <taxon>Moraxellales</taxon>
        <taxon>Moraxellaceae</taxon>
        <taxon>Moraxella</taxon>
    </lineage>
</organism>
<name>A0A066ULF2_9GAMM</name>
<accession>A0A066ULF2</accession>
<dbReference type="EMBL" id="AOMT01000023">
    <property type="protein sequence ID" value="KDN25004.1"/>
    <property type="molecule type" value="Genomic_DNA"/>
</dbReference>
<reference evidence="2 3" key="1">
    <citation type="journal article" date="2014" name="Genome Announc.">
        <title>Draft Genome Sequence of Moraxella bovoculi Strain 237T (ATCC BAA-1259T) Isolated from a Calf with Infectious Bovine Keratoconjunctivitis.</title>
        <authorList>
            <person name="Calcutt M.J."/>
            <person name="Foecking M.F."/>
            <person name="Martin N.T."/>
            <person name="Mhlanga-Mutangadura T."/>
            <person name="Reilly T.J."/>
        </authorList>
    </citation>
    <scope>NUCLEOTIDE SEQUENCE [LARGE SCALE GENOMIC DNA]</scope>
    <source>
        <strain evidence="2 3">237</strain>
    </source>
</reference>